<gene>
    <name evidence="1" type="ORF">ERS852497_02008</name>
</gene>
<evidence type="ECO:0000313" key="2">
    <source>
        <dbReference type="Proteomes" id="UP000095602"/>
    </source>
</evidence>
<organism evidence="1 2">
    <name type="scientific">Agathobacter rectalis</name>
    <dbReference type="NCBI Taxonomy" id="39491"/>
    <lineage>
        <taxon>Bacteria</taxon>
        <taxon>Bacillati</taxon>
        <taxon>Bacillota</taxon>
        <taxon>Clostridia</taxon>
        <taxon>Lachnospirales</taxon>
        <taxon>Lachnospiraceae</taxon>
        <taxon>Agathobacter</taxon>
    </lineage>
</organism>
<sequence length="170" mass="17694">MSTAVQTSYGFGFPKGVAGGLFDLSAHDVTTRQAEGDGVAFGLGVVVGTNKGTDVKLPATGATSDDFEGVVVHNSVMVEKDMDNNVSINSKRTVGCLHFGRIWVQTGAAAKPAYKEKVYLITDGDEAGKFTTSADTATKVEVNAIFLGETDNGIANAEFRPGAVVNSAEK</sequence>
<dbReference type="AlphaFoldDB" id="A0A174KQ41"/>
<reference evidence="1 2" key="1">
    <citation type="submission" date="2015-09" db="EMBL/GenBank/DDBJ databases">
        <authorList>
            <consortium name="Pathogen Informatics"/>
        </authorList>
    </citation>
    <scope>NUCLEOTIDE SEQUENCE [LARGE SCALE GENOMIC DNA]</scope>
    <source>
        <strain evidence="1 2">2789STDY5834884</strain>
    </source>
</reference>
<dbReference type="InterPro" id="IPR054438">
    <property type="entry name" value="Struct_cement_gp24/gp6"/>
</dbReference>
<evidence type="ECO:0000313" key="1">
    <source>
        <dbReference type="EMBL" id="CUP14112.1"/>
    </source>
</evidence>
<dbReference type="Pfam" id="PF22758">
    <property type="entry name" value="Phage_cement"/>
    <property type="match status" value="1"/>
</dbReference>
<dbReference type="RefSeq" id="WP_055274173.1">
    <property type="nucleotide sequence ID" value="NZ_CZAJ01000019.1"/>
</dbReference>
<protein>
    <submittedName>
        <fullName evidence="1">Uncharacterized protein</fullName>
    </submittedName>
</protein>
<accession>A0A174KQ41</accession>
<dbReference type="EMBL" id="CZAJ01000019">
    <property type="protein sequence ID" value="CUP14112.1"/>
    <property type="molecule type" value="Genomic_DNA"/>
</dbReference>
<name>A0A174KQ41_9FIRM</name>
<proteinExistence type="predicted"/>
<dbReference type="Proteomes" id="UP000095602">
    <property type="component" value="Unassembled WGS sequence"/>
</dbReference>